<dbReference type="AlphaFoldDB" id="A0A0E9VBG3"/>
<organism evidence="1">
    <name type="scientific">Anguilla anguilla</name>
    <name type="common">European freshwater eel</name>
    <name type="synonym">Muraena anguilla</name>
    <dbReference type="NCBI Taxonomy" id="7936"/>
    <lineage>
        <taxon>Eukaryota</taxon>
        <taxon>Metazoa</taxon>
        <taxon>Chordata</taxon>
        <taxon>Craniata</taxon>
        <taxon>Vertebrata</taxon>
        <taxon>Euteleostomi</taxon>
        <taxon>Actinopterygii</taxon>
        <taxon>Neopterygii</taxon>
        <taxon>Teleostei</taxon>
        <taxon>Anguilliformes</taxon>
        <taxon>Anguillidae</taxon>
        <taxon>Anguilla</taxon>
    </lineage>
</organism>
<evidence type="ECO:0000313" key="1">
    <source>
        <dbReference type="EMBL" id="JAH74790.1"/>
    </source>
</evidence>
<name>A0A0E9VBG3_ANGAN</name>
<protein>
    <submittedName>
        <fullName evidence="1">Uncharacterized protein</fullName>
    </submittedName>
</protein>
<reference evidence="1" key="2">
    <citation type="journal article" date="2015" name="Fish Shellfish Immunol.">
        <title>Early steps in the European eel (Anguilla anguilla)-Vibrio vulnificus interaction in the gills: Role of the RtxA13 toxin.</title>
        <authorList>
            <person name="Callol A."/>
            <person name="Pajuelo D."/>
            <person name="Ebbesson L."/>
            <person name="Teles M."/>
            <person name="MacKenzie S."/>
            <person name="Amaro C."/>
        </authorList>
    </citation>
    <scope>NUCLEOTIDE SEQUENCE</scope>
</reference>
<reference evidence="1" key="1">
    <citation type="submission" date="2014-11" db="EMBL/GenBank/DDBJ databases">
        <authorList>
            <person name="Amaro Gonzalez C."/>
        </authorList>
    </citation>
    <scope>NUCLEOTIDE SEQUENCE</scope>
</reference>
<proteinExistence type="predicted"/>
<dbReference type="EMBL" id="GBXM01033787">
    <property type="protein sequence ID" value="JAH74790.1"/>
    <property type="molecule type" value="Transcribed_RNA"/>
</dbReference>
<sequence length="21" mass="2628">MELTLSALVKNTFYYYYYTML</sequence>
<accession>A0A0E9VBG3</accession>